<gene>
    <name evidence="1" type="ORF">PDE001_LOCUS2309</name>
</gene>
<accession>A0AAV0TFR8</accession>
<name>A0AAV0TFR8_9STRA</name>
<evidence type="ECO:0000313" key="2">
    <source>
        <dbReference type="Proteomes" id="UP001162029"/>
    </source>
</evidence>
<protein>
    <submittedName>
        <fullName evidence="1">Uncharacterized protein</fullName>
    </submittedName>
</protein>
<comment type="caution">
    <text evidence="1">The sequence shown here is derived from an EMBL/GenBank/DDBJ whole genome shotgun (WGS) entry which is preliminary data.</text>
</comment>
<keyword evidence="2" id="KW-1185">Reference proteome</keyword>
<proteinExistence type="predicted"/>
<sequence length="89" mass="10152">MSHFPPTSRRLSDGLVLPRVPADNHDADVVDTMTPYYWSRRTASPLVSLHHESNSKGKRPLRFSLSLVCQLTDHCSYESVRRQTSVEID</sequence>
<dbReference type="EMBL" id="CANTFM010000392">
    <property type="protein sequence ID" value="CAI5720770.1"/>
    <property type="molecule type" value="Genomic_DNA"/>
</dbReference>
<organism evidence="1 2">
    <name type="scientific">Peronospora destructor</name>
    <dbReference type="NCBI Taxonomy" id="86335"/>
    <lineage>
        <taxon>Eukaryota</taxon>
        <taxon>Sar</taxon>
        <taxon>Stramenopiles</taxon>
        <taxon>Oomycota</taxon>
        <taxon>Peronosporomycetes</taxon>
        <taxon>Peronosporales</taxon>
        <taxon>Peronosporaceae</taxon>
        <taxon>Peronospora</taxon>
    </lineage>
</organism>
<reference evidence="1" key="1">
    <citation type="submission" date="2022-12" db="EMBL/GenBank/DDBJ databases">
        <authorList>
            <person name="Webb A."/>
        </authorList>
    </citation>
    <scope>NUCLEOTIDE SEQUENCE</scope>
    <source>
        <strain evidence="1">Pd1</strain>
    </source>
</reference>
<dbReference type="Proteomes" id="UP001162029">
    <property type="component" value="Unassembled WGS sequence"/>
</dbReference>
<dbReference type="AlphaFoldDB" id="A0AAV0TFR8"/>
<evidence type="ECO:0000313" key="1">
    <source>
        <dbReference type="EMBL" id="CAI5720770.1"/>
    </source>
</evidence>